<proteinExistence type="predicted"/>
<protein>
    <submittedName>
        <fullName evidence="1">Uncharacterized protein</fullName>
    </submittedName>
</protein>
<dbReference type="EMBL" id="CAJJDP010000030">
    <property type="protein sequence ID" value="CAD8155485.1"/>
    <property type="molecule type" value="Genomic_DNA"/>
</dbReference>
<comment type="caution">
    <text evidence="1">The sequence shown here is derived from an EMBL/GenBank/DDBJ whole genome shotgun (WGS) entry which is preliminary data.</text>
</comment>
<evidence type="ECO:0000313" key="1">
    <source>
        <dbReference type="EMBL" id="CAD8155485.1"/>
    </source>
</evidence>
<evidence type="ECO:0000313" key="2">
    <source>
        <dbReference type="Proteomes" id="UP000683925"/>
    </source>
</evidence>
<gene>
    <name evidence="1" type="ORF">POCTA_138.1.T0300327</name>
</gene>
<reference evidence="1" key="1">
    <citation type="submission" date="2021-01" db="EMBL/GenBank/DDBJ databases">
        <authorList>
            <consortium name="Genoscope - CEA"/>
            <person name="William W."/>
        </authorList>
    </citation>
    <scope>NUCLEOTIDE SEQUENCE</scope>
</reference>
<sequence>MNYHNFILQLLHVRIISVKNSHTFQSGSKLFFSLIYWSKFNSFGENYTSQLLFVLANDVNFTASFFNDSVNIKADTAQIHVISDLEMVAFYKLIYKIQ</sequence>
<dbReference type="AlphaFoldDB" id="A0A8S1TRX6"/>
<accession>A0A8S1TRX6</accession>
<organism evidence="1 2">
    <name type="scientific">Paramecium octaurelia</name>
    <dbReference type="NCBI Taxonomy" id="43137"/>
    <lineage>
        <taxon>Eukaryota</taxon>
        <taxon>Sar</taxon>
        <taxon>Alveolata</taxon>
        <taxon>Ciliophora</taxon>
        <taxon>Intramacronucleata</taxon>
        <taxon>Oligohymenophorea</taxon>
        <taxon>Peniculida</taxon>
        <taxon>Parameciidae</taxon>
        <taxon>Paramecium</taxon>
    </lineage>
</organism>
<name>A0A8S1TRX6_PAROT</name>
<dbReference type="Proteomes" id="UP000683925">
    <property type="component" value="Unassembled WGS sequence"/>
</dbReference>
<keyword evidence="2" id="KW-1185">Reference proteome</keyword>